<keyword evidence="2 4" id="KW-0863">Zinc-finger</keyword>
<protein>
    <recommendedName>
        <fullName evidence="6">BED-type domain-containing protein</fullName>
    </recommendedName>
</protein>
<dbReference type="EMBL" id="NNAY01004420">
    <property type="protein sequence ID" value="OXU17930.1"/>
    <property type="molecule type" value="Genomic_DNA"/>
</dbReference>
<organism evidence="7 8">
    <name type="scientific">Trichomalopsis sarcophagae</name>
    <dbReference type="NCBI Taxonomy" id="543379"/>
    <lineage>
        <taxon>Eukaryota</taxon>
        <taxon>Metazoa</taxon>
        <taxon>Ecdysozoa</taxon>
        <taxon>Arthropoda</taxon>
        <taxon>Hexapoda</taxon>
        <taxon>Insecta</taxon>
        <taxon>Pterygota</taxon>
        <taxon>Neoptera</taxon>
        <taxon>Endopterygota</taxon>
        <taxon>Hymenoptera</taxon>
        <taxon>Apocrita</taxon>
        <taxon>Proctotrupomorpha</taxon>
        <taxon>Chalcidoidea</taxon>
        <taxon>Pteromalidae</taxon>
        <taxon>Pteromalinae</taxon>
        <taxon>Trichomalopsis</taxon>
    </lineage>
</organism>
<keyword evidence="3" id="KW-0862">Zinc</keyword>
<keyword evidence="8" id="KW-1185">Reference proteome</keyword>
<dbReference type="Proteomes" id="UP000215335">
    <property type="component" value="Unassembled WGS sequence"/>
</dbReference>
<sequence>MQFYDRLPSWHAVRTPSLPRPRPPGQSIPRQPRNGDLCEAKDIARVANFLYRIRHVLVQVSANCKNFSQMNSTIASLLNYLDHQKILFTQLKNRLLVENYYCTEDLRDITLTLQSNRQTLDSIFSNTKIDDKCEVQIKWLQKKSSIWKYMMKESDNTFTCNLCNAVVKNSGNTSNLRAHLQKHHPDVRLEIVKDSTANKSGQN</sequence>
<dbReference type="Pfam" id="PF02892">
    <property type="entry name" value="zf-BED"/>
    <property type="match status" value="1"/>
</dbReference>
<gene>
    <name evidence="7" type="ORF">TSAR_011236</name>
</gene>
<dbReference type="AlphaFoldDB" id="A0A232EHS9"/>
<dbReference type="InterPro" id="IPR003656">
    <property type="entry name" value="Znf_BED"/>
</dbReference>
<evidence type="ECO:0000259" key="6">
    <source>
        <dbReference type="PROSITE" id="PS50808"/>
    </source>
</evidence>
<comment type="caution">
    <text evidence="7">The sequence shown here is derived from an EMBL/GenBank/DDBJ whole genome shotgun (WGS) entry which is preliminary data.</text>
</comment>
<evidence type="ECO:0000256" key="4">
    <source>
        <dbReference type="PROSITE-ProRule" id="PRU00027"/>
    </source>
</evidence>
<name>A0A232EHS9_9HYME</name>
<accession>A0A232EHS9</accession>
<feature type="region of interest" description="Disordered" evidence="5">
    <location>
        <begin position="14"/>
        <end position="35"/>
    </location>
</feature>
<evidence type="ECO:0000313" key="7">
    <source>
        <dbReference type="EMBL" id="OXU17930.1"/>
    </source>
</evidence>
<feature type="domain" description="BED-type" evidence="6">
    <location>
        <begin position="141"/>
        <end position="191"/>
    </location>
</feature>
<reference evidence="7 8" key="1">
    <citation type="journal article" date="2017" name="Curr. Biol.">
        <title>The Evolution of Venom by Co-option of Single-Copy Genes.</title>
        <authorList>
            <person name="Martinson E.O."/>
            <person name="Mrinalini"/>
            <person name="Kelkar Y.D."/>
            <person name="Chang C.H."/>
            <person name="Werren J.H."/>
        </authorList>
    </citation>
    <scope>NUCLEOTIDE SEQUENCE [LARGE SCALE GENOMIC DNA]</scope>
    <source>
        <strain evidence="7 8">Alberta</strain>
        <tissue evidence="7">Whole body</tissue>
    </source>
</reference>
<evidence type="ECO:0000256" key="3">
    <source>
        <dbReference type="ARBA" id="ARBA00022833"/>
    </source>
</evidence>
<dbReference type="GO" id="GO:0008270">
    <property type="term" value="F:zinc ion binding"/>
    <property type="evidence" value="ECO:0007669"/>
    <property type="project" value="UniProtKB-KW"/>
</dbReference>
<dbReference type="SUPFAM" id="SSF57667">
    <property type="entry name" value="beta-beta-alpha zinc fingers"/>
    <property type="match status" value="1"/>
</dbReference>
<evidence type="ECO:0000256" key="1">
    <source>
        <dbReference type="ARBA" id="ARBA00022723"/>
    </source>
</evidence>
<keyword evidence="1" id="KW-0479">Metal-binding</keyword>
<evidence type="ECO:0000256" key="2">
    <source>
        <dbReference type="ARBA" id="ARBA00022771"/>
    </source>
</evidence>
<evidence type="ECO:0000313" key="8">
    <source>
        <dbReference type="Proteomes" id="UP000215335"/>
    </source>
</evidence>
<dbReference type="PROSITE" id="PS50808">
    <property type="entry name" value="ZF_BED"/>
    <property type="match status" value="1"/>
</dbReference>
<evidence type="ECO:0000256" key="5">
    <source>
        <dbReference type="SAM" id="MobiDB-lite"/>
    </source>
</evidence>
<dbReference type="SMART" id="SM00614">
    <property type="entry name" value="ZnF_BED"/>
    <property type="match status" value="1"/>
</dbReference>
<proteinExistence type="predicted"/>
<dbReference type="InterPro" id="IPR036236">
    <property type="entry name" value="Znf_C2H2_sf"/>
</dbReference>
<dbReference type="GO" id="GO:0003677">
    <property type="term" value="F:DNA binding"/>
    <property type="evidence" value="ECO:0007669"/>
    <property type="project" value="InterPro"/>
</dbReference>